<reference evidence="3" key="2">
    <citation type="submission" date="2021-04" db="EMBL/GenBank/DDBJ databases">
        <authorList>
            <person name="Gilroy R."/>
        </authorList>
    </citation>
    <scope>NUCLEOTIDE SEQUENCE</scope>
    <source>
        <strain evidence="3">8470</strain>
    </source>
</reference>
<dbReference type="AlphaFoldDB" id="A0A948TPN7"/>
<feature type="domain" description="IPT/TIG" evidence="2">
    <location>
        <begin position="121"/>
        <end position="202"/>
    </location>
</feature>
<dbReference type="CDD" id="cd00603">
    <property type="entry name" value="IPT_PCSR"/>
    <property type="match status" value="2"/>
</dbReference>
<protein>
    <submittedName>
        <fullName evidence="3">DUF5013 domain-containing protein</fullName>
    </submittedName>
</protein>
<dbReference type="EMBL" id="JAHLFJ010000093">
    <property type="protein sequence ID" value="MBU3856960.1"/>
    <property type="molecule type" value="Genomic_DNA"/>
</dbReference>
<comment type="caution">
    <text evidence="3">The sequence shown here is derived from an EMBL/GenBank/DDBJ whole genome shotgun (WGS) entry which is preliminary data.</text>
</comment>
<gene>
    <name evidence="3" type="ORF">H9928_10495</name>
</gene>
<evidence type="ECO:0000313" key="3">
    <source>
        <dbReference type="EMBL" id="MBU3856960.1"/>
    </source>
</evidence>
<dbReference type="PROSITE" id="PS51257">
    <property type="entry name" value="PROKAR_LIPOPROTEIN"/>
    <property type="match status" value="1"/>
</dbReference>
<dbReference type="InterPro" id="IPR013783">
    <property type="entry name" value="Ig-like_fold"/>
</dbReference>
<evidence type="ECO:0000256" key="1">
    <source>
        <dbReference type="SAM" id="SignalP"/>
    </source>
</evidence>
<feature type="signal peptide" evidence="1">
    <location>
        <begin position="1"/>
        <end position="21"/>
    </location>
</feature>
<accession>A0A948TPN7</accession>
<dbReference type="Proteomes" id="UP000784286">
    <property type="component" value="Unassembled WGS sequence"/>
</dbReference>
<dbReference type="InterPro" id="IPR002909">
    <property type="entry name" value="IPT_dom"/>
</dbReference>
<dbReference type="InterPro" id="IPR032181">
    <property type="entry name" value="DUF5013"/>
</dbReference>
<dbReference type="SMART" id="SM00429">
    <property type="entry name" value="IPT"/>
    <property type="match status" value="2"/>
</dbReference>
<dbReference type="Gene3D" id="2.60.40.10">
    <property type="entry name" value="Immunoglobulins"/>
    <property type="match status" value="2"/>
</dbReference>
<dbReference type="Pfam" id="PF01833">
    <property type="entry name" value="TIG"/>
    <property type="match status" value="2"/>
</dbReference>
<organism evidence="3 4">
    <name type="scientific">Candidatus Phocaeicola excrementipullorum</name>
    <dbReference type="NCBI Taxonomy" id="2838731"/>
    <lineage>
        <taxon>Bacteria</taxon>
        <taxon>Pseudomonadati</taxon>
        <taxon>Bacteroidota</taxon>
        <taxon>Bacteroidia</taxon>
        <taxon>Bacteroidales</taxon>
        <taxon>Bacteroidaceae</taxon>
        <taxon>Phocaeicola</taxon>
    </lineage>
</organism>
<evidence type="ECO:0000259" key="2">
    <source>
        <dbReference type="SMART" id="SM00429"/>
    </source>
</evidence>
<name>A0A948TPN7_9BACT</name>
<dbReference type="SUPFAM" id="SSF81296">
    <property type="entry name" value="E set domains"/>
    <property type="match status" value="2"/>
</dbReference>
<reference evidence="3" key="1">
    <citation type="journal article" date="2021" name="PeerJ">
        <title>Extensive microbial diversity within the chicken gut microbiome revealed by metagenomics and culture.</title>
        <authorList>
            <person name="Gilroy R."/>
            <person name="Ravi A."/>
            <person name="Getino M."/>
            <person name="Pursley I."/>
            <person name="Horton D.L."/>
            <person name="Alikhan N.F."/>
            <person name="Baker D."/>
            <person name="Gharbi K."/>
            <person name="Hall N."/>
            <person name="Watson M."/>
            <person name="Adriaenssens E.M."/>
            <person name="Foster-Nyarko E."/>
            <person name="Jarju S."/>
            <person name="Secka A."/>
            <person name="Antonio M."/>
            <person name="Oren A."/>
            <person name="Chaudhuri R.R."/>
            <person name="La Ragione R."/>
            <person name="Hildebrand F."/>
            <person name="Pallen M.J."/>
        </authorList>
    </citation>
    <scope>NUCLEOTIDE SEQUENCE</scope>
    <source>
        <strain evidence="3">8470</strain>
    </source>
</reference>
<evidence type="ECO:0000313" key="4">
    <source>
        <dbReference type="Proteomes" id="UP000784286"/>
    </source>
</evidence>
<feature type="chain" id="PRO_5037092932" evidence="1">
    <location>
        <begin position="22"/>
        <end position="402"/>
    </location>
</feature>
<proteinExistence type="predicted"/>
<dbReference type="Pfam" id="PF16405">
    <property type="entry name" value="DUF5013"/>
    <property type="match status" value="1"/>
</dbReference>
<dbReference type="InterPro" id="IPR014756">
    <property type="entry name" value="Ig_E-set"/>
</dbReference>
<sequence length="402" mass="42341">MKNIFKLLSSLSLWAVFAALMAGCEKDANFKMYEYPMPKPTGISPSEGYIQSRVLITGTDFGDQVEAVKVFFGGVEADSVLMCKNNRIVVKVPDAAVTGAVSLEVWGKSVDSVATFTVLPTPTIVSVRSDNGLGEGVAAAGDLVTITGTNFGTDASVISVSFNGTSADFELVDEEHIVATAPAGYASGSVYVTINGMRLTGDAMMNPESKGDVTIFYLENYARPFQQIPYISGQEGDRNMAVPQGWTVNDAAKSFVNKNADQSAGKVGGMFTGNGTSLGMQAGWGGSGSASSVTNGKMYQSTVIPAGTYSMEISYVECNVANKACIVLMKGNAELPDLEGIASASGIIASAYFTSNSVSNDNPGVETLHFTLDEDTEVTFGFVATFGNNSYFKVSDIKLILE</sequence>
<keyword evidence="1" id="KW-0732">Signal</keyword>
<feature type="domain" description="IPT/TIG" evidence="2">
    <location>
        <begin position="37"/>
        <end position="119"/>
    </location>
</feature>